<dbReference type="InterPro" id="IPR005036">
    <property type="entry name" value="CBM21_dom"/>
</dbReference>
<proteinExistence type="predicted"/>
<sequence length="116" mass="13503">MDRLATYQPSSSKFYDTFSFDIELPTDGADPNARIEFCICFEANFVEGYAKPQRYWDSNGGRNYVLTSQEASSSEPPRHVPVLFGKQDRNDAYSYDLENWTRFAAWKNLSTDEPYW</sequence>
<dbReference type="Gene3D" id="2.60.40.2440">
    <property type="entry name" value="Carbohydrate binding type-21 domain"/>
    <property type="match status" value="1"/>
</dbReference>
<dbReference type="GO" id="GO:0005979">
    <property type="term" value="P:regulation of glycogen biosynthetic process"/>
    <property type="evidence" value="ECO:0007669"/>
    <property type="project" value="TreeGrafter"/>
</dbReference>
<accession>A0A183EYD1</accession>
<keyword evidence="3" id="KW-1185">Reference proteome</keyword>
<dbReference type="OrthoDB" id="1881at2759"/>
<protein>
    <submittedName>
        <fullName evidence="4">CBM21 domain-containing protein</fullName>
    </submittedName>
</protein>
<feature type="domain" description="CBM21" evidence="1">
    <location>
        <begin position="1"/>
        <end position="67"/>
    </location>
</feature>
<dbReference type="PANTHER" id="PTHR12307:SF48">
    <property type="entry name" value="PROTEIN PHOSPHATASE 1 REGULATORY SUBUNIT"/>
    <property type="match status" value="1"/>
</dbReference>
<reference evidence="4" key="1">
    <citation type="submission" date="2016-06" db="UniProtKB">
        <authorList>
            <consortium name="WormBaseParasite"/>
        </authorList>
    </citation>
    <scope>IDENTIFICATION</scope>
</reference>
<dbReference type="Proteomes" id="UP000271098">
    <property type="component" value="Unassembled WGS sequence"/>
</dbReference>
<dbReference type="AlphaFoldDB" id="A0A183EYD1"/>
<dbReference type="GO" id="GO:2001069">
    <property type="term" value="F:glycogen binding"/>
    <property type="evidence" value="ECO:0007669"/>
    <property type="project" value="TreeGrafter"/>
</dbReference>
<dbReference type="Pfam" id="PF03370">
    <property type="entry name" value="CBM_21"/>
    <property type="match status" value="1"/>
</dbReference>
<dbReference type="InterPro" id="IPR038175">
    <property type="entry name" value="CBM21_dom_sf"/>
</dbReference>
<dbReference type="PANTHER" id="PTHR12307">
    <property type="entry name" value="PROTEIN PHOSPHATASE 1 REGULATORY SUBUNIT"/>
    <property type="match status" value="1"/>
</dbReference>
<evidence type="ECO:0000313" key="4">
    <source>
        <dbReference type="WBParaSite" id="GPUH_0002600201-mRNA-1"/>
    </source>
</evidence>
<dbReference type="GO" id="GO:0008157">
    <property type="term" value="F:protein phosphatase 1 binding"/>
    <property type="evidence" value="ECO:0007669"/>
    <property type="project" value="TreeGrafter"/>
</dbReference>
<dbReference type="GO" id="GO:0000164">
    <property type="term" value="C:protein phosphatase type 1 complex"/>
    <property type="evidence" value="ECO:0007669"/>
    <property type="project" value="TreeGrafter"/>
</dbReference>
<evidence type="ECO:0000313" key="2">
    <source>
        <dbReference type="EMBL" id="VDN44928.1"/>
    </source>
</evidence>
<name>A0A183EYD1_9BILA</name>
<dbReference type="WBParaSite" id="GPUH_0002600201-mRNA-1">
    <property type="protein sequence ID" value="GPUH_0002600201-mRNA-1"/>
    <property type="gene ID" value="GPUH_0002600201"/>
</dbReference>
<dbReference type="InterPro" id="IPR050782">
    <property type="entry name" value="PP1_regulatory_subunit_3"/>
</dbReference>
<gene>
    <name evidence="2" type="ORF">GPUH_LOCUS25971</name>
</gene>
<organism evidence="4">
    <name type="scientific">Gongylonema pulchrum</name>
    <dbReference type="NCBI Taxonomy" id="637853"/>
    <lineage>
        <taxon>Eukaryota</taxon>
        <taxon>Metazoa</taxon>
        <taxon>Ecdysozoa</taxon>
        <taxon>Nematoda</taxon>
        <taxon>Chromadorea</taxon>
        <taxon>Rhabditida</taxon>
        <taxon>Spirurina</taxon>
        <taxon>Spiruromorpha</taxon>
        <taxon>Spiruroidea</taxon>
        <taxon>Gongylonematidae</taxon>
        <taxon>Gongylonema</taxon>
    </lineage>
</organism>
<dbReference type="PROSITE" id="PS51159">
    <property type="entry name" value="CBM21"/>
    <property type="match status" value="1"/>
</dbReference>
<dbReference type="EMBL" id="UYRT01107848">
    <property type="protein sequence ID" value="VDN44928.1"/>
    <property type="molecule type" value="Genomic_DNA"/>
</dbReference>
<evidence type="ECO:0000259" key="1">
    <source>
        <dbReference type="PROSITE" id="PS51159"/>
    </source>
</evidence>
<reference evidence="2 3" key="2">
    <citation type="submission" date="2018-11" db="EMBL/GenBank/DDBJ databases">
        <authorList>
            <consortium name="Pathogen Informatics"/>
        </authorList>
    </citation>
    <scope>NUCLEOTIDE SEQUENCE [LARGE SCALE GENOMIC DNA]</scope>
</reference>
<evidence type="ECO:0000313" key="3">
    <source>
        <dbReference type="Proteomes" id="UP000271098"/>
    </source>
</evidence>